<reference evidence="1" key="1">
    <citation type="submission" date="2023-04" db="EMBL/GenBank/DDBJ databases">
        <title>A chromosome-level genome assembly of the parasitoid wasp Eretmocerus hayati.</title>
        <authorList>
            <person name="Zhong Y."/>
            <person name="Liu S."/>
            <person name="Liu Y."/>
        </authorList>
    </citation>
    <scope>NUCLEOTIDE SEQUENCE</scope>
    <source>
        <strain evidence="1">ZJU_SS_LIU_2023</strain>
    </source>
</reference>
<name>A0ACC2PX73_9HYME</name>
<comment type="caution">
    <text evidence="1">The sequence shown here is derived from an EMBL/GenBank/DDBJ whole genome shotgun (WGS) entry which is preliminary data.</text>
</comment>
<dbReference type="Proteomes" id="UP001239111">
    <property type="component" value="Chromosome 1"/>
</dbReference>
<evidence type="ECO:0000313" key="1">
    <source>
        <dbReference type="EMBL" id="KAJ8687541.1"/>
    </source>
</evidence>
<sequence>MEGPEVSTADGTIRGLIRRSVENFDYHAFLGIPYAKPPIGDLRFRDPEPPERWHGIRDTTKYGNVCLQYDPMTRKFEGSEDCLYLNVYTRSIEKSKFKRPVMVWIHGGGFEFGSGSDTHFGPDYLLRKDVVLVTFNYRLYIFGFLNLEHEVAPGNQGLKDQIMVLRWIRENIENFGGDAQNITIFGESTGSVSAHYLTLSPLAKGLFHKVICQSGTGLAPWARVRNSKRYAYLACNILDEYPVKPEDAHDFLKSVDALKLMKALEKLHTNMEALHQVFAFGPGVDDKSPNPVMPIPVEEAALNGIHLPFILGYTNREGICYLLDYYTSTAHKSIAYEAVNWNFAKMLDLDTVEPFLNRYKIDLNHLRKMYYKNKKVCAANSDIFADLATDVQFVEPIHRTAKIQTEKSSQPTFLYKFCYDKDLSLMKGLLRTSMSGASHFDDVGYLFHSKQRTNLGFPNLKKGTTAYRIMEQMTELWTNFATHGLPTSGVSKLIPVEWKPLSSGSNLDCLNIDTELKMEILSNIENCFASLNHK</sequence>
<gene>
    <name evidence="1" type="ORF">QAD02_023335</name>
</gene>
<keyword evidence="2" id="KW-1185">Reference proteome</keyword>
<protein>
    <submittedName>
        <fullName evidence="1">Uncharacterized protein</fullName>
    </submittedName>
</protein>
<accession>A0ACC2PX73</accession>
<dbReference type="EMBL" id="CM056741">
    <property type="protein sequence ID" value="KAJ8687541.1"/>
    <property type="molecule type" value="Genomic_DNA"/>
</dbReference>
<proteinExistence type="predicted"/>
<evidence type="ECO:0000313" key="2">
    <source>
        <dbReference type="Proteomes" id="UP001239111"/>
    </source>
</evidence>
<organism evidence="1 2">
    <name type="scientific">Eretmocerus hayati</name>
    <dbReference type="NCBI Taxonomy" id="131215"/>
    <lineage>
        <taxon>Eukaryota</taxon>
        <taxon>Metazoa</taxon>
        <taxon>Ecdysozoa</taxon>
        <taxon>Arthropoda</taxon>
        <taxon>Hexapoda</taxon>
        <taxon>Insecta</taxon>
        <taxon>Pterygota</taxon>
        <taxon>Neoptera</taxon>
        <taxon>Endopterygota</taxon>
        <taxon>Hymenoptera</taxon>
        <taxon>Apocrita</taxon>
        <taxon>Proctotrupomorpha</taxon>
        <taxon>Chalcidoidea</taxon>
        <taxon>Aphelinidae</taxon>
        <taxon>Aphelininae</taxon>
        <taxon>Eretmocerus</taxon>
    </lineage>
</organism>